<reference evidence="2 3" key="1">
    <citation type="journal article" date="2024" name="Ann. Entomol. Soc. Am.">
        <title>Genomic analyses of the southern and eastern yellowjacket wasps (Hymenoptera: Vespidae) reveal evolutionary signatures of social life.</title>
        <authorList>
            <person name="Catto M.A."/>
            <person name="Caine P.B."/>
            <person name="Orr S.E."/>
            <person name="Hunt B.G."/>
            <person name="Goodisman M.A.D."/>
        </authorList>
    </citation>
    <scope>NUCLEOTIDE SEQUENCE [LARGE SCALE GENOMIC DNA]</scope>
    <source>
        <strain evidence="2">233</strain>
        <tissue evidence="2">Head and thorax</tissue>
    </source>
</reference>
<organism evidence="2 3">
    <name type="scientific">Vespula squamosa</name>
    <name type="common">Southern yellow jacket</name>
    <name type="synonym">Wasp</name>
    <dbReference type="NCBI Taxonomy" id="30214"/>
    <lineage>
        <taxon>Eukaryota</taxon>
        <taxon>Metazoa</taxon>
        <taxon>Ecdysozoa</taxon>
        <taxon>Arthropoda</taxon>
        <taxon>Hexapoda</taxon>
        <taxon>Insecta</taxon>
        <taxon>Pterygota</taxon>
        <taxon>Neoptera</taxon>
        <taxon>Endopterygota</taxon>
        <taxon>Hymenoptera</taxon>
        <taxon>Apocrita</taxon>
        <taxon>Aculeata</taxon>
        <taxon>Vespoidea</taxon>
        <taxon>Vespidae</taxon>
        <taxon>Vespinae</taxon>
        <taxon>Vespula</taxon>
    </lineage>
</organism>
<gene>
    <name evidence="2" type="ORF">V1478_018742</name>
</gene>
<name>A0ABD1ZTN8_VESSQ</name>
<protein>
    <submittedName>
        <fullName evidence="2">Uncharacterized protein</fullName>
    </submittedName>
</protein>
<sequence length="135" mass="14438">MYYFYLGASVSILRRIVEVGNVPESMEEKKRASLRSADSNSTVCSPRSLLAPSPVPRGNERNGNSSGSSNNNKNKNNDNDNNNNNNSVDDDDSGVDTIDESLRKGGIESTVHSNVITSGISITRSVPSTTTSTLA</sequence>
<evidence type="ECO:0000313" key="3">
    <source>
        <dbReference type="Proteomes" id="UP001607302"/>
    </source>
</evidence>
<accession>A0ABD1ZTN8</accession>
<evidence type="ECO:0000313" key="2">
    <source>
        <dbReference type="EMBL" id="KAL2711721.1"/>
    </source>
</evidence>
<evidence type="ECO:0000256" key="1">
    <source>
        <dbReference type="SAM" id="MobiDB-lite"/>
    </source>
</evidence>
<dbReference type="EMBL" id="JAUDFV010000173">
    <property type="protein sequence ID" value="KAL2711721.1"/>
    <property type="molecule type" value="Genomic_DNA"/>
</dbReference>
<dbReference type="Proteomes" id="UP001607302">
    <property type="component" value="Unassembled WGS sequence"/>
</dbReference>
<feature type="compositionally biased region" description="Low complexity" evidence="1">
    <location>
        <begin position="62"/>
        <end position="87"/>
    </location>
</feature>
<feature type="compositionally biased region" description="Acidic residues" evidence="1">
    <location>
        <begin position="88"/>
        <end position="99"/>
    </location>
</feature>
<proteinExistence type="predicted"/>
<feature type="compositionally biased region" description="Polar residues" evidence="1">
    <location>
        <begin position="36"/>
        <end position="45"/>
    </location>
</feature>
<keyword evidence="3" id="KW-1185">Reference proteome</keyword>
<comment type="caution">
    <text evidence="2">The sequence shown here is derived from an EMBL/GenBank/DDBJ whole genome shotgun (WGS) entry which is preliminary data.</text>
</comment>
<feature type="region of interest" description="Disordered" evidence="1">
    <location>
        <begin position="24"/>
        <end position="107"/>
    </location>
</feature>
<dbReference type="AlphaFoldDB" id="A0ABD1ZTN8"/>